<feature type="domain" description="Response regulatory" evidence="10">
    <location>
        <begin position="3"/>
        <end position="120"/>
    </location>
</feature>
<dbReference type="SUPFAM" id="SSF52172">
    <property type="entry name" value="CheY-like"/>
    <property type="match status" value="1"/>
</dbReference>
<keyword evidence="12" id="KW-1185">Reference proteome</keyword>
<dbReference type="PROSITE" id="PS50110">
    <property type="entry name" value="RESPONSE_REGULATORY"/>
    <property type="match status" value="1"/>
</dbReference>
<dbReference type="RefSeq" id="WP_143863970.1">
    <property type="nucleotide sequence ID" value="NZ_JAPYYP010000015.1"/>
</dbReference>
<dbReference type="SMART" id="SM00342">
    <property type="entry name" value="HTH_ARAC"/>
    <property type="match status" value="1"/>
</dbReference>
<dbReference type="PROSITE" id="PS01124">
    <property type="entry name" value="HTH_ARAC_FAMILY_2"/>
    <property type="match status" value="1"/>
</dbReference>
<comment type="caution">
    <text evidence="11">The sequence shown here is derived from an EMBL/GenBank/DDBJ whole genome shotgun (WGS) entry which is preliminary data.</text>
</comment>
<dbReference type="Gene3D" id="3.40.50.2300">
    <property type="match status" value="1"/>
</dbReference>
<dbReference type="SMART" id="SM00448">
    <property type="entry name" value="REC"/>
    <property type="match status" value="1"/>
</dbReference>
<dbReference type="PANTHER" id="PTHR42713:SF3">
    <property type="entry name" value="TRANSCRIPTIONAL REGULATORY PROTEIN HPTR"/>
    <property type="match status" value="1"/>
</dbReference>
<evidence type="ECO:0000313" key="11">
    <source>
        <dbReference type="EMBL" id="MDA5109298.1"/>
    </source>
</evidence>
<dbReference type="SUPFAM" id="SSF46689">
    <property type="entry name" value="Homeodomain-like"/>
    <property type="match status" value="2"/>
</dbReference>
<dbReference type="InterPro" id="IPR001789">
    <property type="entry name" value="Sig_transdc_resp-reg_receiver"/>
</dbReference>
<dbReference type="GO" id="GO:0043565">
    <property type="term" value="F:sequence-specific DNA binding"/>
    <property type="evidence" value="ECO:0007669"/>
    <property type="project" value="InterPro"/>
</dbReference>
<dbReference type="InterPro" id="IPR011006">
    <property type="entry name" value="CheY-like_superfamily"/>
</dbReference>
<evidence type="ECO:0000256" key="2">
    <source>
        <dbReference type="ARBA" id="ARBA00022490"/>
    </source>
</evidence>
<name>A0A9X3TSX5_9BACL</name>
<dbReference type="InterPro" id="IPR041522">
    <property type="entry name" value="CdaR_GGDEF"/>
</dbReference>
<dbReference type="CDD" id="cd17536">
    <property type="entry name" value="REC_YesN-like"/>
    <property type="match status" value="1"/>
</dbReference>
<comment type="subcellular location">
    <subcellularLocation>
        <location evidence="1">Cytoplasm</location>
    </subcellularLocation>
</comment>
<evidence type="ECO:0000259" key="10">
    <source>
        <dbReference type="PROSITE" id="PS50110"/>
    </source>
</evidence>
<evidence type="ECO:0000256" key="8">
    <source>
        <dbReference type="PROSITE-ProRule" id="PRU00169"/>
    </source>
</evidence>
<dbReference type="InterPro" id="IPR018060">
    <property type="entry name" value="HTH_AraC"/>
</dbReference>
<proteinExistence type="predicted"/>
<dbReference type="GO" id="GO:0000160">
    <property type="term" value="P:phosphorelay signal transduction system"/>
    <property type="evidence" value="ECO:0007669"/>
    <property type="project" value="UniProtKB-KW"/>
</dbReference>
<gene>
    <name evidence="11" type="ORF">O3V59_13075</name>
</gene>
<keyword evidence="2" id="KW-0963">Cytoplasm</keyword>
<dbReference type="Proteomes" id="UP001151071">
    <property type="component" value="Unassembled WGS sequence"/>
</dbReference>
<evidence type="ECO:0000256" key="1">
    <source>
        <dbReference type="ARBA" id="ARBA00004496"/>
    </source>
</evidence>
<dbReference type="InterPro" id="IPR009057">
    <property type="entry name" value="Homeodomain-like_sf"/>
</dbReference>
<feature type="modified residue" description="4-aspartylphosphate" evidence="8">
    <location>
        <position position="55"/>
    </location>
</feature>
<sequence>MYTLLLIDDEEDVREGVVREIDWQAYGFAVVGTAENGQEALEKMERSVPDIVVTDIKMPFMDGLELAAVVKERYPTVKIVILTGFDEFEYARKAVKLQIDEYVLKPFSAGELIDALLKVRARLDEEAAEKKNIRLLKEHYQKSLPVLREVFLTSLITRRLPEADIREKAHAYQIDLEGNGFVVGAVSIDRPCVGEDPANRSAPPPIRQAWGEDRELLLFAVRNIVQEVVDKHRLGIVFTNNDHVVLIAVHQDREREAVLRKTAAVLEEARQFVEKFCEFTVTAGIGTVTGELADLSFSYEDAVAALDYRVVLGNNRVICVDDVEKRCVEKVRFDERKEHALIRCLKVGTPQELKDIVDELFAEIADARVSIKDYHIYLLEILTAILKAAKGANLDPERVFGENLQWFTDIHKSQTLQETKDRLLHICSGMMNSIASDRQSSYKRLVAQAVEYVKNHYHESDISIHKVCRQLHISAGYFSSIFKKEMNTTFVNFLLQVRMEAAQELLLTTDLKTFEIAERVGYADPNYFSFCFRKKWGMSPKEYKNMARGVR</sequence>
<organism evidence="11 12">
    <name type="scientific">Brevibacillus thermoruber</name>
    <dbReference type="NCBI Taxonomy" id="33942"/>
    <lineage>
        <taxon>Bacteria</taxon>
        <taxon>Bacillati</taxon>
        <taxon>Bacillota</taxon>
        <taxon>Bacilli</taxon>
        <taxon>Bacillales</taxon>
        <taxon>Paenibacillaceae</taxon>
        <taxon>Brevibacillus</taxon>
    </lineage>
</organism>
<keyword evidence="3 8" id="KW-0597">Phosphoprotein</keyword>
<evidence type="ECO:0000256" key="4">
    <source>
        <dbReference type="ARBA" id="ARBA00023012"/>
    </source>
</evidence>
<dbReference type="Gene3D" id="1.10.10.60">
    <property type="entry name" value="Homeodomain-like"/>
    <property type="match status" value="2"/>
</dbReference>
<dbReference type="GO" id="GO:0005737">
    <property type="term" value="C:cytoplasm"/>
    <property type="evidence" value="ECO:0007669"/>
    <property type="project" value="UniProtKB-SubCell"/>
</dbReference>
<dbReference type="EMBL" id="JAPYYP010000015">
    <property type="protein sequence ID" value="MDA5109298.1"/>
    <property type="molecule type" value="Genomic_DNA"/>
</dbReference>
<evidence type="ECO:0000256" key="3">
    <source>
        <dbReference type="ARBA" id="ARBA00022553"/>
    </source>
</evidence>
<accession>A0A9X3TSX5</accession>
<dbReference type="Pfam" id="PF17853">
    <property type="entry name" value="GGDEF_2"/>
    <property type="match status" value="1"/>
</dbReference>
<evidence type="ECO:0000313" key="12">
    <source>
        <dbReference type="Proteomes" id="UP001151071"/>
    </source>
</evidence>
<keyword evidence="4" id="KW-0902">Two-component regulatory system</keyword>
<protein>
    <submittedName>
        <fullName evidence="11">Response regulator transcription factor</fullName>
    </submittedName>
</protein>
<reference evidence="11" key="1">
    <citation type="submission" date="2022-12" db="EMBL/GenBank/DDBJ databases">
        <title>Draft genome sequence of the thermophilic strain Brevibacillus thermoruber HT42, isolated from Los Humeros, Puebla, Mexico, with biotechnological potential.</title>
        <authorList>
            <person name="Lara Sanchez J."/>
            <person name="Solis Palacios R."/>
            <person name="Bustos Baena A.S."/>
            <person name="Ruz Baez A.E."/>
            <person name="Espinosa Luna G."/>
            <person name="Oliart Ros R.M."/>
        </authorList>
    </citation>
    <scope>NUCLEOTIDE SEQUENCE</scope>
    <source>
        <strain evidence="11">HT42</strain>
    </source>
</reference>
<evidence type="ECO:0000256" key="6">
    <source>
        <dbReference type="ARBA" id="ARBA00023125"/>
    </source>
</evidence>
<keyword evidence="6" id="KW-0238">DNA-binding</keyword>
<dbReference type="Pfam" id="PF00072">
    <property type="entry name" value="Response_reg"/>
    <property type="match status" value="1"/>
</dbReference>
<dbReference type="InterPro" id="IPR020449">
    <property type="entry name" value="Tscrpt_reg_AraC-type_HTH"/>
</dbReference>
<feature type="domain" description="HTH araC/xylS-type" evidence="9">
    <location>
        <begin position="447"/>
        <end position="546"/>
    </location>
</feature>
<dbReference type="InterPro" id="IPR051552">
    <property type="entry name" value="HptR"/>
</dbReference>
<keyword evidence="7" id="KW-0804">Transcription</keyword>
<dbReference type="PRINTS" id="PR00032">
    <property type="entry name" value="HTHARAC"/>
</dbReference>
<dbReference type="GO" id="GO:0003700">
    <property type="term" value="F:DNA-binding transcription factor activity"/>
    <property type="evidence" value="ECO:0007669"/>
    <property type="project" value="InterPro"/>
</dbReference>
<evidence type="ECO:0000256" key="5">
    <source>
        <dbReference type="ARBA" id="ARBA00023015"/>
    </source>
</evidence>
<evidence type="ECO:0000256" key="7">
    <source>
        <dbReference type="ARBA" id="ARBA00023163"/>
    </source>
</evidence>
<keyword evidence="5" id="KW-0805">Transcription regulation</keyword>
<dbReference type="Pfam" id="PF12833">
    <property type="entry name" value="HTH_18"/>
    <property type="match status" value="1"/>
</dbReference>
<dbReference type="AlphaFoldDB" id="A0A9X3TSX5"/>
<evidence type="ECO:0000259" key="9">
    <source>
        <dbReference type="PROSITE" id="PS01124"/>
    </source>
</evidence>
<dbReference type="PANTHER" id="PTHR42713">
    <property type="entry name" value="HISTIDINE KINASE-RELATED"/>
    <property type="match status" value="1"/>
</dbReference>